<dbReference type="InterPro" id="IPR005674">
    <property type="entry name" value="CocE/Ser_esterase"/>
</dbReference>
<dbReference type="SMART" id="SM00939">
    <property type="entry name" value="PepX_C"/>
    <property type="match status" value="1"/>
</dbReference>
<accession>A0ABT1NN06</accession>
<dbReference type="InterPro" id="IPR029058">
    <property type="entry name" value="AB_hydrolase_fold"/>
</dbReference>
<evidence type="ECO:0000259" key="2">
    <source>
        <dbReference type="SMART" id="SM00939"/>
    </source>
</evidence>
<gene>
    <name evidence="3" type="ORF">LJD61_18455</name>
</gene>
<dbReference type="NCBIfam" id="TIGR00976">
    <property type="entry name" value="CocE_NonD"/>
    <property type="match status" value="1"/>
</dbReference>
<dbReference type="GO" id="GO:0016787">
    <property type="term" value="F:hydrolase activity"/>
    <property type="evidence" value="ECO:0007669"/>
    <property type="project" value="UniProtKB-KW"/>
</dbReference>
<dbReference type="Gene3D" id="2.60.120.260">
    <property type="entry name" value="Galactose-binding domain-like"/>
    <property type="match status" value="1"/>
</dbReference>
<organism evidence="3 4">
    <name type="scientific">Lutispora saccharofermentans</name>
    <dbReference type="NCBI Taxonomy" id="3024236"/>
    <lineage>
        <taxon>Bacteria</taxon>
        <taxon>Bacillati</taxon>
        <taxon>Bacillota</taxon>
        <taxon>Clostridia</taxon>
        <taxon>Lutisporales</taxon>
        <taxon>Lutisporaceae</taxon>
        <taxon>Lutispora</taxon>
    </lineage>
</organism>
<keyword evidence="1 3" id="KW-0378">Hydrolase</keyword>
<dbReference type="InterPro" id="IPR050585">
    <property type="entry name" value="Xaa-Pro_dipeptidyl-ppase/CocE"/>
</dbReference>
<reference evidence="3 4" key="1">
    <citation type="submission" date="2021-10" db="EMBL/GenBank/DDBJ databases">
        <title>Lutispora strain m25 sp. nov., a thermophilic, non-spore-forming bacterium isolated from a lab-scale methanogenic bioreactor digesting anaerobic sludge.</title>
        <authorList>
            <person name="El Houari A."/>
            <person name="Mcdonald J."/>
        </authorList>
    </citation>
    <scope>NUCLEOTIDE SEQUENCE [LARGE SCALE GENOMIC DNA]</scope>
    <source>
        <strain evidence="4">m25</strain>
    </source>
</reference>
<dbReference type="Pfam" id="PF02129">
    <property type="entry name" value="Peptidase_S15"/>
    <property type="match status" value="1"/>
</dbReference>
<evidence type="ECO:0000313" key="3">
    <source>
        <dbReference type="EMBL" id="MCQ1531498.1"/>
    </source>
</evidence>
<dbReference type="PANTHER" id="PTHR43056:SF10">
    <property type="entry name" value="COCE_NOND FAMILY, PUTATIVE (AFU_ORTHOLOGUE AFUA_7G00600)-RELATED"/>
    <property type="match status" value="1"/>
</dbReference>
<dbReference type="RefSeq" id="WP_255229046.1">
    <property type="nucleotide sequence ID" value="NZ_JAJEKE010000024.1"/>
</dbReference>
<keyword evidence="4" id="KW-1185">Reference proteome</keyword>
<dbReference type="Proteomes" id="UP001651880">
    <property type="component" value="Unassembled WGS sequence"/>
</dbReference>
<proteinExistence type="predicted"/>
<dbReference type="SUPFAM" id="SSF49785">
    <property type="entry name" value="Galactose-binding domain-like"/>
    <property type="match status" value="1"/>
</dbReference>
<dbReference type="InterPro" id="IPR000383">
    <property type="entry name" value="Xaa-Pro-like_dom"/>
</dbReference>
<sequence length="726" mass="81887">MKNCNNSNEFALYKSGIHVWDVVFAEDNIMRREKDVYSGEWSEYEALTDKDTAMGSIAGDIPIYEINSILGELGSVNWSGSNSITLKNGKRYERYKSFQGKAEGLNKEAFVWAECDGDPPLDLMIENGRVIGFICMAGDRSSILVKHGCEQLSPLSYWNEELISKPVYTVKHLGSFMVPMKDGIKLSTDIWMPSEIYGKKKVPAIFIRTPYGRMLFMKASIKYVQMGYALVIQDVRGRGDSEGMFQPFINEMEDGDAAITWISEQPWSDGGVGTIGGSYGGFVQWAAAASGNPNLKAMVSFVTAGTPFVDCIRKGGCYMSGILAWIALTSGKTANINAANRSDWDEIINIRPIKDIPEKVFGAKVGYWDEWIEHESNDEYWKKADWESKGEKINVPTLSVSGWFDDDSAGSTQGWNVVKKYKRENQKLILGPWRHQFNTARNLKGMPLGIDAIRYDMDLLVVKWFDRYLKGIKNGIEKEPAVDYYILGDNKWIKSETWPPQDVQSVNLYFGSSGNAGQDIDDGRLNPEHGRSQKQYDEYAYDPKDPAVHMADLSENEFSLPANYREVEKRSDVLTYSSAPMKKDLTVAGDMCAVIYASSSAKDTDWVVRVTDVDEEGNSMRISDGLIKAKYRDSFEKPELLCPDKVYEYRIGLLKTAYTFKKGHRIRVQVTSSAKYLTFPNHNTGSEAGKDTEYIVANQKIYHSGEYRSRIEIPVLNENFIDSFSL</sequence>
<dbReference type="Pfam" id="PF08530">
    <property type="entry name" value="PepX_C"/>
    <property type="match status" value="1"/>
</dbReference>
<feature type="domain" description="Xaa-Pro dipeptidyl-peptidase C-terminal" evidence="2">
    <location>
        <begin position="462"/>
        <end position="712"/>
    </location>
</feature>
<dbReference type="PANTHER" id="PTHR43056">
    <property type="entry name" value="PEPTIDASE S9 PROLYL OLIGOPEPTIDASE"/>
    <property type="match status" value="1"/>
</dbReference>
<dbReference type="Gene3D" id="1.10.3020.10">
    <property type="entry name" value="alpha-amino acid ester hydrolase ( Helical cap domain)"/>
    <property type="match status" value="1"/>
</dbReference>
<dbReference type="EMBL" id="JAJEKE010000024">
    <property type="protein sequence ID" value="MCQ1531498.1"/>
    <property type="molecule type" value="Genomic_DNA"/>
</dbReference>
<dbReference type="InterPro" id="IPR008979">
    <property type="entry name" value="Galactose-bd-like_sf"/>
</dbReference>
<evidence type="ECO:0000313" key="4">
    <source>
        <dbReference type="Proteomes" id="UP001651880"/>
    </source>
</evidence>
<protein>
    <submittedName>
        <fullName evidence="3">CocE/NonD family hydrolase</fullName>
    </submittedName>
</protein>
<dbReference type="InterPro" id="IPR013736">
    <property type="entry name" value="Xaa-Pro_dipept_C"/>
</dbReference>
<evidence type="ECO:0000256" key="1">
    <source>
        <dbReference type="ARBA" id="ARBA00022801"/>
    </source>
</evidence>
<comment type="caution">
    <text evidence="3">The sequence shown here is derived from an EMBL/GenBank/DDBJ whole genome shotgun (WGS) entry which is preliminary data.</text>
</comment>
<dbReference type="SUPFAM" id="SSF53474">
    <property type="entry name" value="alpha/beta-Hydrolases"/>
    <property type="match status" value="1"/>
</dbReference>
<dbReference type="Gene3D" id="3.40.50.1820">
    <property type="entry name" value="alpha/beta hydrolase"/>
    <property type="match status" value="1"/>
</dbReference>
<name>A0ABT1NN06_9FIRM</name>